<dbReference type="Pfam" id="PF09159">
    <property type="entry name" value="Ydc2-catalyt"/>
    <property type="match status" value="1"/>
</dbReference>
<feature type="domain" description="Mitochondrial resolvase Ydc2 catalytic" evidence="1">
    <location>
        <begin position="70"/>
        <end position="314"/>
    </location>
</feature>
<evidence type="ECO:0000313" key="3">
    <source>
        <dbReference type="Proteomes" id="UP000189911"/>
    </source>
</evidence>
<dbReference type="GO" id="GO:0070336">
    <property type="term" value="F:flap-structured DNA binding"/>
    <property type="evidence" value="ECO:0007669"/>
    <property type="project" value="TreeGrafter"/>
</dbReference>
<dbReference type="OrthoDB" id="5552842at2759"/>
<gene>
    <name evidence="2" type="ORF">LANO_0F16930G</name>
</gene>
<sequence>MGKTKVIRSVIEGLDYYCRKTDSQTLKKLAFSVGSPIGTTKTSLRDNIVAQCQLLHNLTTIKREHGWISITAVDMGLENFAYCKLQWRTDQTLPTVVEWNKMQLQGPVLNSGVSKIPFTPRFMAEAGQRLTDILTKDPPHLFVIERQRTRTMGSAKVPDPILKVNALEHVLYMSLSAKKLYVKGFEYMVESSDPRRMTNFWCQLVPVKEVLDSKYGPDSPKARLKATSSTLTKMLKIGLVKSLLLQQSPQAFTLTSELEQKLTSYRHKNPQKKLDLFQFLDLGDGAGKPKEDDLADSLLHGVAWLKWLKTFEELKEVIMTSDTADTGLEAFNNFNKAKRIESEQFFRSCITEL</sequence>
<dbReference type="GO" id="GO:0000403">
    <property type="term" value="F:Y-form DNA binding"/>
    <property type="evidence" value="ECO:0007669"/>
    <property type="project" value="TreeGrafter"/>
</dbReference>
<dbReference type="GO" id="GO:0004520">
    <property type="term" value="F:DNA endonuclease activity"/>
    <property type="evidence" value="ECO:0007669"/>
    <property type="project" value="TreeGrafter"/>
</dbReference>
<dbReference type="SUPFAM" id="SSF53098">
    <property type="entry name" value="Ribonuclease H-like"/>
    <property type="match status" value="1"/>
</dbReference>
<name>A0A1G4KDB8_9SACH</name>
<dbReference type="EMBL" id="LT598452">
    <property type="protein sequence ID" value="SCV02336.1"/>
    <property type="molecule type" value="Genomic_DNA"/>
</dbReference>
<dbReference type="CDD" id="cd16963">
    <property type="entry name" value="CCE1"/>
    <property type="match status" value="1"/>
</dbReference>
<dbReference type="InterPro" id="IPR012337">
    <property type="entry name" value="RNaseH-like_sf"/>
</dbReference>
<dbReference type="InterPro" id="IPR039197">
    <property type="entry name" value="Mrs1/Cce1"/>
</dbReference>
<accession>A0A1G4KDB8</accession>
<dbReference type="GO" id="GO:0005739">
    <property type="term" value="C:mitochondrion"/>
    <property type="evidence" value="ECO:0007669"/>
    <property type="project" value="TreeGrafter"/>
</dbReference>
<dbReference type="GO" id="GO:0000402">
    <property type="term" value="F:crossed form four-way junction DNA binding"/>
    <property type="evidence" value="ECO:0007669"/>
    <property type="project" value="TreeGrafter"/>
</dbReference>
<dbReference type="InterPro" id="IPR015242">
    <property type="entry name" value="Ydc2_cat"/>
</dbReference>
<organism evidence="2 3">
    <name type="scientific">Lachancea nothofagi CBS 11611</name>
    <dbReference type="NCBI Taxonomy" id="1266666"/>
    <lineage>
        <taxon>Eukaryota</taxon>
        <taxon>Fungi</taxon>
        <taxon>Dikarya</taxon>
        <taxon>Ascomycota</taxon>
        <taxon>Saccharomycotina</taxon>
        <taxon>Saccharomycetes</taxon>
        <taxon>Saccharomycetales</taxon>
        <taxon>Saccharomycetaceae</taxon>
        <taxon>Lachancea</taxon>
    </lineage>
</organism>
<dbReference type="Gene3D" id="3.30.420.10">
    <property type="entry name" value="Ribonuclease H-like superfamily/Ribonuclease H"/>
    <property type="match status" value="1"/>
</dbReference>
<dbReference type="InterPro" id="IPR036397">
    <property type="entry name" value="RNaseH_sf"/>
</dbReference>
<dbReference type="AlphaFoldDB" id="A0A1G4KDB8"/>
<protein>
    <submittedName>
        <fullName evidence="2">LANO_0F16930g1_1</fullName>
    </submittedName>
</protein>
<proteinExistence type="predicted"/>
<evidence type="ECO:0000259" key="1">
    <source>
        <dbReference type="Pfam" id="PF09159"/>
    </source>
</evidence>
<keyword evidence="3" id="KW-1185">Reference proteome</keyword>
<reference evidence="3" key="1">
    <citation type="submission" date="2016-03" db="EMBL/GenBank/DDBJ databases">
        <authorList>
            <person name="Devillers Hugo."/>
        </authorList>
    </citation>
    <scope>NUCLEOTIDE SEQUENCE [LARGE SCALE GENOMIC DNA]</scope>
</reference>
<dbReference type="PANTHER" id="PTHR28072:SF1">
    <property type="entry name" value="CRUCIFORM CUTTING ENDONUCLEASE 1, MITOCHONDRIAL-RELATED"/>
    <property type="match status" value="1"/>
</dbReference>
<dbReference type="Proteomes" id="UP000189911">
    <property type="component" value="Chromosome F"/>
</dbReference>
<dbReference type="PANTHER" id="PTHR28072">
    <property type="entry name" value="CRUCIFORM CUTTING ENDONUCLEASE 1, MITOCHONDRIAL-RELATED"/>
    <property type="match status" value="1"/>
</dbReference>
<evidence type="ECO:0000313" key="2">
    <source>
        <dbReference type="EMBL" id="SCV02336.1"/>
    </source>
</evidence>